<keyword evidence="2" id="KW-1185">Reference proteome</keyword>
<sequence length="92" mass="10380">MNLTIQIPDLEMDRLTLVAKEYGYDDVREYIKDCVVGLIHADTDESASLTDEELRESAARCDEGMADVLAGRVMSVEQARQRLHARLGRLRA</sequence>
<proteinExistence type="predicted"/>
<accession>A0A5C6AB70</accession>
<protein>
    <submittedName>
        <fullName evidence="1">Uncharacterized protein</fullName>
    </submittedName>
</protein>
<dbReference type="EMBL" id="SJPR01000003">
    <property type="protein sequence ID" value="TWT96607.1"/>
    <property type="molecule type" value="Genomic_DNA"/>
</dbReference>
<dbReference type="Proteomes" id="UP000317421">
    <property type="component" value="Unassembled WGS sequence"/>
</dbReference>
<gene>
    <name evidence="1" type="ORF">Pla108_23760</name>
</gene>
<name>A0A5C6AB70_9BACT</name>
<comment type="caution">
    <text evidence="1">The sequence shown here is derived from an EMBL/GenBank/DDBJ whole genome shotgun (WGS) entry which is preliminary data.</text>
</comment>
<dbReference type="RefSeq" id="WP_146445131.1">
    <property type="nucleotide sequence ID" value="NZ_SJPR01000003.1"/>
</dbReference>
<organism evidence="1 2">
    <name type="scientific">Botrimarina colliarenosi</name>
    <dbReference type="NCBI Taxonomy" id="2528001"/>
    <lineage>
        <taxon>Bacteria</taxon>
        <taxon>Pseudomonadati</taxon>
        <taxon>Planctomycetota</taxon>
        <taxon>Planctomycetia</taxon>
        <taxon>Pirellulales</taxon>
        <taxon>Lacipirellulaceae</taxon>
        <taxon>Botrimarina</taxon>
    </lineage>
</organism>
<dbReference type="AlphaFoldDB" id="A0A5C6AB70"/>
<evidence type="ECO:0000313" key="2">
    <source>
        <dbReference type="Proteomes" id="UP000317421"/>
    </source>
</evidence>
<evidence type="ECO:0000313" key="1">
    <source>
        <dbReference type="EMBL" id="TWT96607.1"/>
    </source>
</evidence>
<reference evidence="1 2" key="1">
    <citation type="submission" date="2019-02" db="EMBL/GenBank/DDBJ databases">
        <title>Deep-cultivation of Planctomycetes and their phenomic and genomic characterization uncovers novel biology.</title>
        <authorList>
            <person name="Wiegand S."/>
            <person name="Jogler M."/>
            <person name="Boedeker C."/>
            <person name="Pinto D."/>
            <person name="Vollmers J."/>
            <person name="Rivas-Marin E."/>
            <person name="Kohn T."/>
            <person name="Peeters S.H."/>
            <person name="Heuer A."/>
            <person name="Rast P."/>
            <person name="Oberbeckmann S."/>
            <person name="Bunk B."/>
            <person name="Jeske O."/>
            <person name="Meyerdierks A."/>
            <person name="Storesund J.E."/>
            <person name="Kallscheuer N."/>
            <person name="Luecker S."/>
            <person name="Lage O.M."/>
            <person name="Pohl T."/>
            <person name="Merkel B.J."/>
            <person name="Hornburger P."/>
            <person name="Mueller R.-W."/>
            <person name="Bruemmer F."/>
            <person name="Labrenz M."/>
            <person name="Spormann A.M."/>
            <person name="Op Den Camp H."/>
            <person name="Overmann J."/>
            <person name="Amann R."/>
            <person name="Jetten M.S.M."/>
            <person name="Mascher T."/>
            <person name="Medema M.H."/>
            <person name="Devos D.P."/>
            <person name="Kaster A.-K."/>
            <person name="Ovreas L."/>
            <person name="Rohde M."/>
            <person name="Galperin M.Y."/>
            <person name="Jogler C."/>
        </authorList>
    </citation>
    <scope>NUCLEOTIDE SEQUENCE [LARGE SCALE GENOMIC DNA]</scope>
    <source>
        <strain evidence="1 2">Pla108</strain>
    </source>
</reference>